<dbReference type="EMBL" id="CAADFR010000033">
    <property type="protein sequence ID" value="VFK39095.1"/>
    <property type="molecule type" value="Genomic_DNA"/>
</dbReference>
<evidence type="ECO:0000313" key="2">
    <source>
        <dbReference type="EMBL" id="VFK39095.1"/>
    </source>
</evidence>
<gene>
    <name evidence="2" type="ORF">BECKSD772F_GA0070984_103313</name>
</gene>
<reference evidence="2" key="1">
    <citation type="submission" date="2019-02" db="EMBL/GenBank/DDBJ databases">
        <authorList>
            <person name="Gruber-Vodicka R. H."/>
            <person name="Seah K. B. B."/>
        </authorList>
    </citation>
    <scope>NUCLEOTIDE SEQUENCE</scope>
    <source>
        <strain evidence="2">BECK_S1321</strain>
    </source>
</reference>
<organism evidence="2">
    <name type="scientific">Candidatus Kentrum sp. SD</name>
    <dbReference type="NCBI Taxonomy" id="2126332"/>
    <lineage>
        <taxon>Bacteria</taxon>
        <taxon>Pseudomonadati</taxon>
        <taxon>Pseudomonadota</taxon>
        <taxon>Gammaproteobacteria</taxon>
        <taxon>Candidatus Kentrum</taxon>
    </lineage>
</organism>
<name>A0A450YC70_9GAMM</name>
<dbReference type="PANTHER" id="PTHR41317">
    <property type="entry name" value="PD-(D_E)XK NUCLEASE FAMILY TRANSPOSASE"/>
    <property type="match status" value="1"/>
</dbReference>
<dbReference type="NCBIfam" id="TIGR01784">
    <property type="entry name" value="T_den_put_tspse"/>
    <property type="match status" value="1"/>
</dbReference>
<protein>
    <recommendedName>
        <fullName evidence="3">Rpn family recombination-promoting nuclease/putative transposase</fullName>
    </recommendedName>
</protein>
<evidence type="ECO:0000256" key="1">
    <source>
        <dbReference type="SAM" id="MobiDB-lite"/>
    </source>
</evidence>
<sequence length="321" mass="38359">MFFRYIKVMIKRKLISFDWALKRLLRSKANYEVLEGFLSELLDDDIRILEILEGESNRNTHLDKSNHVDVKVTNQQGEIILIEVQYEREFDFFHRILFATSKAITEHMAKSEPYENVIKVISVNILYFDLGQGKDYIYHGATRFRGTHYHDELRLNEKQQQFFDKEYPHEIYPEYYLLKVNQFDGIAKDTLDEWIYFLKNEEIKEGFRAKGLKKAKEILDIMNLPEKERLAYEWHVEEIRYQLSMDRSRFMDGHFEGEKKGIEKGIEKGRKEGREEGRQEGRQEGKEEERIAMARTMKQEGEPLEKIVKYTHLTPEEVGNL</sequence>
<feature type="region of interest" description="Disordered" evidence="1">
    <location>
        <begin position="261"/>
        <end position="290"/>
    </location>
</feature>
<proteinExistence type="predicted"/>
<evidence type="ECO:0008006" key="3">
    <source>
        <dbReference type="Google" id="ProtNLM"/>
    </source>
</evidence>
<dbReference type="Pfam" id="PF12784">
    <property type="entry name" value="PDDEXK_2"/>
    <property type="match status" value="1"/>
</dbReference>
<dbReference type="AlphaFoldDB" id="A0A450YC70"/>
<dbReference type="InterPro" id="IPR010106">
    <property type="entry name" value="RpnA"/>
</dbReference>
<dbReference type="PANTHER" id="PTHR41317:SF1">
    <property type="entry name" value="PD-(D_E)XK NUCLEASE FAMILY TRANSPOSASE"/>
    <property type="match status" value="1"/>
</dbReference>
<accession>A0A450YC70</accession>